<feature type="transmembrane region" description="Helical" evidence="6">
    <location>
        <begin position="306"/>
        <end position="333"/>
    </location>
</feature>
<accession>A0ABS5QGD4</accession>
<evidence type="ECO:0000313" key="8">
    <source>
        <dbReference type="Proteomes" id="UP000766336"/>
    </source>
</evidence>
<feature type="transmembrane region" description="Helical" evidence="6">
    <location>
        <begin position="267"/>
        <end position="286"/>
    </location>
</feature>
<keyword evidence="3 6" id="KW-0812">Transmembrane</keyword>
<evidence type="ECO:0000256" key="2">
    <source>
        <dbReference type="ARBA" id="ARBA00009773"/>
    </source>
</evidence>
<feature type="transmembrane region" description="Helical" evidence="6">
    <location>
        <begin position="40"/>
        <end position="57"/>
    </location>
</feature>
<evidence type="ECO:0000256" key="6">
    <source>
        <dbReference type="SAM" id="Phobius"/>
    </source>
</evidence>
<reference evidence="7 8" key="1">
    <citation type="submission" date="2021-05" db="EMBL/GenBank/DDBJ databases">
        <title>Roseococcus sp. XZZS9, whole genome shotgun sequencing project.</title>
        <authorList>
            <person name="Zhao G."/>
            <person name="Shen L."/>
        </authorList>
    </citation>
    <scope>NUCLEOTIDE SEQUENCE [LARGE SCALE GENOMIC DNA]</scope>
    <source>
        <strain evidence="7 8">XZZS9</strain>
    </source>
</reference>
<name>A0ABS5QGD4_9PROT</name>
<dbReference type="Pfam" id="PF01594">
    <property type="entry name" value="AI-2E_transport"/>
    <property type="match status" value="1"/>
</dbReference>
<gene>
    <name evidence="7" type="ORF">KHU32_11725</name>
</gene>
<comment type="subcellular location">
    <subcellularLocation>
        <location evidence="1">Membrane</location>
        <topology evidence="1">Multi-pass membrane protein</topology>
    </subcellularLocation>
</comment>
<evidence type="ECO:0000256" key="5">
    <source>
        <dbReference type="ARBA" id="ARBA00023136"/>
    </source>
</evidence>
<keyword evidence="8" id="KW-1185">Reference proteome</keyword>
<evidence type="ECO:0000313" key="7">
    <source>
        <dbReference type="EMBL" id="MBS7811608.1"/>
    </source>
</evidence>
<feature type="transmembrane region" description="Helical" evidence="6">
    <location>
        <begin position="17"/>
        <end position="34"/>
    </location>
</feature>
<dbReference type="Proteomes" id="UP000766336">
    <property type="component" value="Unassembled WGS sequence"/>
</dbReference>
<evidence type="ECO:0000256" key="1">
    <source>
        <dbReference type="ARBA" id="ARBA00004141"/>
    </source>
</evidence>
<dbReference type="PANTHER" id="PTHR21716:SF64">
    <property type="entry name" value="AI-2 TRANSPORT PROTEIN TQSA"/>
    <property type="match status" value="1"/>
</dbReference>
<dbReference type="InterPro" id="IPR002549">
    <property type="entry name" value="AI-2E-like"/>
</dbReference>
<feature type="transmembrane region" description="Helical" evidence="6">
    <location>
        <begin position="241"/>
        <end position="260"/>
    </location>
</feature>
<sequence>MRASGARRRGTGPTGKSLRMMIGLCAAILVAAALHLAQSIVAPVAFALFLMALVWPVQRRLSAFVPAGLAMLASMLAALLTVVTLALLITWAFGGVGQWILTNSGQIQLLYARKIAWFEEQGIGVAALLSDGISSRWLIVIAQEVSGRLHSILAFSIVTVVFLVLGLLEVKVVDRQLQRIPGDVAPRLRQAAIDTAVKFRSYMAVRTLMSVVTGIAVWGFARLMGLDLAAEWGVIAFVLNYIPFIGPLIATLFPTIFAILQFESWQTAVVVFLCLNVIQSVSGSYIEPLLAGKRLAVSPFMVLLAVFFGGFLWGAPGAFIGVPVLIAAVTICLQFEGGKWVAALLSGQDGD</sequence>
<comment type="caution">
    <text evidence="7">The sequence shown here is derived from an EMBL/GenBank/DDBJ whole genome shotgun (WGS) entry which is preliminary data.</text>
</comment>
<keyword evidence="4 6" id="KW-1133">Transmembrane helix</keyword>
<organism evidence="7 8">
    <name type="scientific">Roseococcus pinisoli</name>
    <dbReference type="NCBI Taxonomy" id="2835040"/>
    <lineage>
        <taxon>Bacteria</taxon>
        <taxon>Pseudomonadati</taxon>
        <taxon>Pseudomonadota</taxon>
        <taxon>Alphaproteobacteria</taxon>
        <taxon>Acetobacterales</taxon>
        <taxon>Roseomonadaceae</taxon>
        <taxon>Roseococcus</taxon>
    </lineage>
</organism>
<dbReference type="EMBL" id="JAHCDA010000002">
    <property type="protein sequence ID" value="MBS7811608.1"/>
    <property type="molecule type" value="Genomic_DNA"/>
</dbReference>
<comment type="similarity">
    <text evidence="2">Belongs to the autoinducer-2 exporter (AI-2E) (TC 2.A.86) family.</text>
</comment>
<protein>
    <submittedName>
        <fullName evidence="7">AI-2E family transporter</fullName>
    </submittedName>
</protein>
<proteinExistence type="inferred from homology"/>
<evidence type="ECO:0000256" key="4">
    <source>
        <dbReference type="ARBA" id="ARBA00022989"/>
    </source>
</evidence>
<dbReference type="PANTHER" id="PTHR21716">
    <property type="entry name" value="TRANSMEMBRANE PROTEIN"/>
    <property type="match status" value="1"/>
</dbReference>
<feature type="transmembrane region" description="Helical" evidence="6">
    <location>
        <begin position="152"/>
        <end position="170"/>
    </location>
</feature>
<evidence type="ECO:0000256" key="3">
    <source>
        <dbReference type="ARBA" id="ARBA00022692"/>
    </source>
</evidence>
<feature type="transmembrane region" description="Helical" evidence="6">
    <location>
        <begin position="203"/>
        <end position="221"/>
    </location>
</feature>
<feature type="transmembrane region" description="Helical" evidence="6">
    <location>
        <begin position="69"/>
        <end position="93"/>
    </location>
</feature>
<keyword evidence="5 6" id="KW-0472">Membrane</keyword>